<keyword evidence="3" id="KW-1185">Reference proteome</keyword>
<dbReference type="SMART" id="SM00700">
    <property type="entry name" value="JHBP"/>
    <property type="match status" value="1"/>
</dbReference>
<gene>
    <name evidence="2" type="ORF">BINO364_LOCUS10470</name>
</gene>
<dbReference type="GO" id="GO:0005615">
    <property type="term" value="C:extracellular space"/>
    <property type="evidence" value="ECO:0007669"/>
    <property type="project" value="TreeGrafter"/>
</dbReference>
<dbReference type="Pfam" id="PF06585">
    <property type="entry name" value="JHBP"/>
    <property type="match status" value="1"/>
</dbReference>
<dbReference type="PANTHER" id="PTHR11008">
    <property type="entry name" value="PROTEIN TAKEOUT-LIKE PROTEIN"/>
    <property type="match status" value="1"/>
</dbReference>
<feature type="chain" id="PRO_5035468431" evidence="1">
    <location>
        <begin position="19"/>
        <end position="249"/>
    </location>
</feature>
<evidence type="ECO:0000313" key="3">
    <source>
        <dbReference type="Proteomes" id="UP000838878"/>
    </source>
</evidence>
<dbReference type="OrthoDB" id="8196554at2759"/>
<sequence length="249" mass="28105">MVLRLIIVFLSIVVTCLGSVGIDNYIKICNRNSPDVNDCLVEAVQDGIAAMAGGIKEIGVPPVDPYFQKEQGFEYKNNQIQAKMVTTDILVHGLRHATVRDARLRAEDDNFHLEIDMFSPAISISGKYEGHGGYNSLNITAHGTFVTNMTNLVYTWKLDGKPETINNEVFVRIKSFYMRPDVGNMQIFLTNKSPESKDLTELGVKLVNENWRIMYKELVPYAQANWNKIGTKVANKIFLKVPYNKLFPV</sequence>
<feature type="non-terminal residue" evidence="2">
    <location>
        <position position="249"/>
    </location>
</feature>
<dbReference type="AlphaFoldDB" id="A0A8J9W341"/>
<feature type="signal peptide" evidence="1">
    <location>
        <begin position="1"/>
        <end position="18"/>
    </location>
</feature>
<name>A0A8J9W341_9NEOP</name>
<keyword evidence="1" id="KW-0732">Signal</keyword>
<dbReference type="InterPro" id="IPR038606">
    <property type="entry name" value="To_sf"/>
</dbReference>
<dbReference type="EMBL" id="OV170224">
    <property type="protein sequence ID" value="CAH0724812.1"/>
    <property type="molecule type" value="Genomic_DNA"/>
</dbReference>
<proteinExistence type="predicted"/>
<protein>
    <submittedName>
        <fullName evidence="2">Uncharacterized protein</fullName>
    </submittedName>
</protein>
<dbReference type="PANTHER" id="PTHR11008:SF18">
    <property type="entry name" value="BCDNA.GH05536-RELATED"/>
    <property type="match status" value="1"/>
</dbReference>
<dbReference type="InterPro" id="IPR010562">
    <property type="entry name" value="Haemolymph_juvenile_hormone-bd"/>
</dbReference>
<dbReference type="Gene3D" id="3.15.10.30">
    <property type="entry name" value="Haemolymph juvenile hormone binding protein"/>
    <property type="match status" value="1"/>
</dbReference>
<accession>A0A8J9W341</accession>
<evidence type="ECO:0000313" key="2">
    <source>
        <dbReference type="EMBL" id="CAH0724812.1"/>
    </source>
</evidence>
<dbReference type="Proteomes" id="UP000838878">
    <property type="component" value="Chromosome 4"/>
</dbReference>
<reference evidence="2" key="1">
    <citation type="submission" date="2021-12" db="EMBL/GenBank/DDBJ databases">
        <authorList>
            <person name="Martin H S."/>
        </authorList>
    </citation>
    <scope>NUCLEOTIDE SEQUENCE</scope>
</reference>
<organism evidence="2 3">
    <name type="scientific">Brenthis ino</name>
    <name type="common">lesser marbled fritillary</name>
    <dbReference type="NCBI Taxonomy" id="405034"/>
    <lineage>
        <taxon>Eukaryota</taxon>
        <taxon>Metazoa</taxon>
        <taxon>Ecdysozoa</taxon>
        <taxon>Arthropoda</taxon>
        <taxon>Hexapoda</taxon>
        <taxon>Insecta</taxon>
        <taxon>Pterygota</taxon>
        <taxon>Neoptera</taxon>
        <taxon>Endopterygota</taxon>
        <taxon>Lepidoptera</taxon>
        <taxon>Glossata</taxon>
        <taxon>Ditrysia</taxon>
        <taxon>Papilionoidea</taxon>
        <taxon>Nymphalidae</taxon>
        <taxon>Heliconiinae</taxon>
        <taxon>Argynnini</taxon>
        <taxon>Brenthis</taxon>
    </lineage>
</organism>
<evidence type="ECO:0000256" key="1">
    <source>
        <dbReference type="SAM" id="SignalP"/>
    </source>
</evidence>